<organism evidence="6 7">
    <name type="scientific">Nocardioides agariphilus</name>
    <dbReference type="NCBI Taxonomy" id="433664"/>
    <lineage>
        <taxon>Bacteria</taxon>
        <taxon>Bacillati</taxon>
        <taxon>Actinomycetota</taxon>
        <taxon>Actinomycetes</taxon>
        <taxon>Propionibacteriales</taxon>
        <taxon>Nocardioidaceae</taxon>
        <taxon>Nocardioides</taxon>
    </lineage>
</organism>
<dbReference type="Proteomes" id="UP000660668">
    <property type="component" value="Unassembled WGS sequence"/>
</dbReference>
<protein>
    <submittedName>
        <fullName evidence="6">Glycosyltransferase family 4 protein</fullName>
    </submittedName>
</protein>
<evidence type="ECO:0000259" key="5">
    <source>
        <dbReference type="Pfam" id="PF13439"/>
    </source>
</evidence>
<dbReference type="AlphaFoldDB" id="A0A930VH04"/>
<sequence>MRVLFLSWRDTSHPDGGGSEVYVEQVAAGLAARGHDVTVLCASHDGAADVSVTGGFRVLRRGGRLTVYVHGLAYLLSRAGRRTDAVVDVINGLPFATPLVRRRGLVALVHHVHREQWRIIYPGWGGRLGWYVESRVVPWLYRAIPFVTVSEASRRDLHALGLRRVEVVRNGTPSLPAPRLPRSATPRLCVLARLVPHKRIEQAIALTDELRERHPGLVLDLVGDGWWAGELDAEISRRGLQGVVVRHGRVDEQTKADLLGQAWLMVLPSVREGWGIAVLEAAAVGTPTVAYRNAGGTAESVVDGTTGALVADEASLRQITDELLGDPRRLDALGRAARERAATFTWDEATTGLEKVLLEELRRGYLP</sequence>
<dbReference type="SUPFAM" id="SSF53756">
    <property type="entry name" value="UDP-Glycosyltransferase/glycogen phosphorylase"/>
    <property type="match status" value="1"/>
</dbReference>
<dbReference type="InterPro" id="IPR028098">
    <property type="entry name" value="Glyco_trans_4-like_N"/>
</dbReference>
<evidence type="ECO:0000256" key="3">
    <source>
        <dbReference type="ARBA" id="ARBA00022679"/>
    </source>
</evidence>
<dbReference type="PANTHER" id="PTHR12526">
    <property type="entry name" value="GLYCOSYLTRANSFERASE"/>
    <property type="match status" value="1"/>
</dbReference>
<comment type="similarity">
    <text evidence="1">Belongs to the glycosyltransferase group 1 family. Glycosyltransferase 4 subfamily.</text>
</comment>
<dbReference type="PANTHER" id="PTHR12526:SF640">
    <property type="entry name" value="COLANIC ACID BIOSYNTHESIS GLYCOSYLTRANSFERASE WCAL-RELATED"/>
    <property type="match status" value="1"/>
</dbReference>
<dbReference type="EMBL" id="JADKPO010000006">
    <property type="protein sequence ID" value="MBF4767389.1"/>
    <property type="molecule type" value="Genomic_DNA"/>
</dbReference>
<evidence type="ECO:0000313" key="6">
    <source>
        <dbReference type="EMBL" id="MBF4767389.1"/>
    </source>
</evidence>
<accession>A0A930VH04</accession>
<reference evidence="6" key="1">
    <citation type="submission" date="2020-11" db="EMBL/GenBank/DDBJ databases">
        <title>Nocardioides cynanchi sp. nov., isolated from soil of rhizosphere of Cynanchum wilfordii.</title>
        <authorList>
            <person name="Lee J.-S."/>
            <person name="Suh M.K."/>
            <person name="Kim J.-S."/>
        </authorList>
    </citation>
    <scope>NUCLEOTIDE SEQUENCE</scope>
    <source>
        <strain evidence="6">KCTC 19276</strain>
    </source>
</reference>
<evidence type="ECO:0000313" key="7">
    <source>
        <dbReference type="Proteomes" id="UP000660668"/>
    </source>
</evidence>
<gene>
    <name evidence="6" type="ORF">ISU10_06375</name>
</gene>
<dbReference type="Gene3D" id="3.40.50.2000">
    <property type="entry name" value="Glycogen Phosphorylase B"/>
    <property type="match status" value="2"/>
</dbReference>
<dbReference type="RefSeq" id="WP_194695531.1">
    <property type="nucleotide sequence ID" value="NZ_JADKPO010000006.1"/>
</dbReference>
<feature type="domain" description="Glycosyl transferase family 1" evidence="4">
    <location>
        <begin position="185"/>
        <end position="340"/>
    </location>
</feature>
<evidence type="ECO:0000256" key="2">
    <source>
        <dbReference type="ARBA" id="ARBA00022676"/>
    </source>
</evidence>
<keyword evidence="7" id="KW-1185">Reference proteome</keyword>
<feature type="domain" description="Glycosyltransferase subfamily 4-like N-terminal" evidence="5">
    <location>
        <begin position="17"/>
        <end position="171"/>
    </location>
</feature>
<evidence type="ECO:0000259" key="4">
    <source>
        <dbReference type="Pfam" id="PF00534"/>
    </source>
</evidence>
<evidence type="ECO:0000256" key="1">
    <source>
        <dbReference type="ARBA" id="ARBA00009481"/>
    </source>
</evidence>
<keyword evidence="3" id="KW-0808">Transferase</keyword>
<dbReference type="InterPro" id="IPR001296">
    <property type="entry name" value="Glyco_trans_1"/>
</dbReference>
<dbReference type="Pfam" id="PF00534">
    <property type="entry name" value="Glycos_transf_1"/>
    <property type="match status" value="1"/>
</dbReference>
<dbReference type="CDD" id="cd03801">
    <property type="entry name" value="GT4_PimA-like"/>
    <property type="match status" value="1"/>
</dbReference>
<dbReference type="Pfam" id="PF13439">
    <property type="entry name" value="Glyco_transf_4"/>
    <property type="match status" value="1"/>
</dbReference>
<comment type="caution">
    <text evidence="6">The sequence shown here is derived from an EMBL/GenBank/DDBJ whole genome shotgun (WGS) entry which is preliminary data.</text>
</comment>
<proteinExistence type="inferred from homology"/>
<keyword evidence="2" id="KW-0328">Glycosyltransferase</keyword>
<name>A0A930VH04_9ACTN</name>
<dbReference type="GO" id="GO:0016757">
    <property type="term" value="F:glycosyltransferase activity"/>
    <property type="evidence" value="ECO:0007669"/>
    <property type="project" value="UniProtKB-KW"/>
</dbReference>